<dbReference type="InterPro" id="IPR015943">
    <property type="entry name" value="WD40/YVTN_repeat-like_dom_sf"/>
</dbReference>
<keyword evidence="1 3" id="KW-0853">WD repeat</keyword>
<feature type="repeat" description="WD" evidence="3">
    <location>
        <begin position="110"/>
        <end position="149"/>
    </location>
</feature>
<organism evidence="5 6">
    <name type="scientific">Tribonema minus</name>
    <dbReference type="NCBI Taxonomy" id="303371"/>
    <lineage>
        <taxon>Eukaryota</taxon>
        <taxon>Sar</taxon>
        <taxon>Stramenopiles</taxon>
        <taxon>Ochrophyta</taxon>
        <taxon>PX clade</taxon>
        <taxon>Xanthophyceae</taxon>
        <taxon>Tribonematales</taxon>
        <taxon>Tribonemataceae</taxon>
        <taxon>Tribonema</taxon>
    </lineage>
</organism>
<dbReference type="Pfam" id="PF00400">
    <property type="entry name" value="WD40"/>
    <property type="match status" value="2"/>
</dbReference>
<evidence type="ECO:0000313" key="5">
    <source>
        <dbReference type="EMBL" id="KAG5185438.1"/>
    </source>
</evidence>
<evidence type="ECO:0000256" key="4">
    <source>
        <dbReference type="SAM" id="MobiDB-lite"/>
    </source>
</evidence>
<feature type="compositionally biased region" description="Low complexity" evidence="4">
    <location>
        <begin position="18"/>
        <end position="32"/>
    </location>
</feature>
<proteinExistence type="predicted"/>
<gene>
    <name evidence="5" type="ORF">JKP88DRAFT_312268</name>
</gene>
<protein>
    <submittedName>
        <fullName evidence="5">WD40-repeat-containing domain protein</fullName>
    </submittedName>
</protein>
<dbReference type="InterPro" id="IPR001680">
    <property type="entry name" value="WD40_rpt"/>
</dbReference>
<comment type="caution">
    <text evidence="5">The sequence shown here is derived from an EMBL/GenBank/DDBJ whole genome shotgun (WGS) entry which is preliminary data.</text>
</comment>
<dbReference type="Proteomes" id="UP000664859">
    <property type="component" value="Unassembled WGS sequence"/>
</dbReference>
<evidence type="ECO:0000256" key="2">
    <source>
        <dbReference type="ARBA" id="ARBA00022737"/>
    </source>
</evidence>
<dbReference type="SUPFAM" id="SSF50978">
    <property type="entry name" value="WD40 repeat-like"/>
    <property type="match status" value="1"/>
</dbReference>
<evidence type="ECO:0000256" key="1">
    <source>
        <dbReference type="ARBA" id="ARBA00022574"/>
    </source>
</evidence>
<dbReference type="EMBL" id="JAFCMP010000133">
    <property type="protein sequence ID" value="KAG5185438.1"/>
    <property type="molecule type" value="Genomic_DNA"/>
</dbReference>
<dbReference type="PROSITE" id="PS50294">
    <property type="entry name" value="WD_REPEATS_REGION"/>
    <property type="match status" value="2"/>
</dbReference>
<dbReference type="AlphaFoldDB" id="A0A836CHI8"/>
<evidence type="ECO:0000256" key="3">
    <source>
        <dbReference type="PROSITE-ProRule" id="PRU00221"/>
    </source>
</evidence>
<dbReference type="OrthoDB" id="408728at2759"/>
<reference evidence="5" key="1">
    <citation type="submission" date="2021-02" db="EMBL/GenBank/DDBJ databases">
        <title>First Annotated Genome of the Yellow-green Alga Tribonema minus.</title>
        <authorList>
            <person name="Mahan K.M."/>
        </authorList>
    </citation>
    <scope>NUCLEOTIDE SEQUENCE</scope>
    <source>
        <strain evidence="5">UTEX B ZZ1240</strain>
    </source>
</reference>
<keyword evidence="6" id="KW-1185">Reference proteome</keyword>
<name>A0A836CHI8_9STRA</name>
<feature type="compositionally biased region" description="Gly residues" evidence="4">
    <location>
        <begin position="33"/>
        <end position="50"/>
    </location>
</feature>
<evidence type="ECO:0000313" key="6">
    <source>
        <dbReference type="Proteomes" id="UP000664859"/>
    </source>
</evidence>
<sequence>GGENAERWSIGTRPASWGGAATAADTATVVGGTREGGGGGGSRDGSGSGSSGRCSSCTQPILSAAPVRVLEGHTQEVLSLSWGRSDLLLSASMDCSVRLWHVAQGVCLGDYRHPKVVTSVDFHPLTDGFFLTGCMDKRLRLWDVPNGKV</sequence>
<keyword evidence="2" id="KW-0677">Repeat</keyword>
<accession>A0A836CHI8</accession>
<dbReference type="PROSITE" id="PS50082">
    <property type="entry name" value="WD_REPEATS_2"/>
    <property type="match status" value="2"/>
</dbReference>
<dbReference type="InterPro" id="IPR036322">
    <property type="entry name" value="WD40_repeat_dom_sf"/>
</dbReference>
<dbReference type="PANTHER" id="PTHR14221:SF0">
    <property type="entry name" value="WD REPEAT-CONTAINING PROTEIN 44"/>
    <property type="match status" value="1"/>
</dbReference>
<feature type="non-terminal residue" evidence="5">
    <location>
        <position position="1"/>
    </location>
</feature>
<dbReference type="Gene3D" id="2.130.10.10">
    <property type="entry name" value="YVTN repeat-like/Quinoprotein amine dehydrogenase"/>
    <property type="match status" value="1"/>
</dbReference>
<dbReference type="InterPro" id="IPR040324">
    <property type="entry name" value="WDR44/Dgr2"/>
</dbReference>
<feature type="non-terminal residue" evidence="5">
    <location>
        <position position="149"/>
    </location>
</feature>
<dbReference type="SMART" id="SM00320">
    <property type="entry name" value="WD40"/>
    <property type="match status" value="2"/>
</dbReference>
<dbReference type="PANTHER" id="PTHR14221">
    <property type="entry name" value="WD REPEAT DOMAIN 44"/>
    <property type="match status" value="1"/>
</dbReference>
<feature type="region of interest" description="Disordered" evidence="4">
    <location>
        <begin position="1"/>
        <end position="56"/>
    </location>
</feature>
<feature type="repeat" description="WD" evidence="3">
    <location>
        <begin position="70"/>
        <end position="102"/>
    </location>
</feature>